<evidence type="ECO:0000313" key="3">
    <source>
        <dbReference type="EMBL" id="NYH40556.1"/>
    </source>
</evidence>
<dbReference type="InterPro" id="IPR036396">
    <property type="entry name" value="Cyt_P450_sf"/>
</dbReference>
<dbReference type="AlphaFoldDB" id="A0A7Z0BB82"/>
<protein>
    <recommendedName>
        <fullName evidence="5">Cytochrome P450</fullName>
    </recommendedName>
</protein>
<evidence type="ECO:0000313" key="4">
    <source>
        <dbReference type="Proteomes" id="UP000523545"/>
    </source>
</evidence>
<dbReference type="Pfam" id="PF00067">
    <property type="entry name" value="p450"/>
    <property type="match status" value="1"/>
</dbReference>
<organism evidence="3 4">
    <name type="scientific">Micromonospora jinlongensis</name>
    <dbReference type="NCBI Taxonomy" id="1287877"/>
    <lineage>
        <taxon>Bacteria</taxon>
        <taxon>Bacillati</taxon>
        <taxon>Actinomycetota</taxon>
        <taxon>Actinomycetes</taxon>
        <taxon>Micromonosporales</taxon>
        <taxon>Micromonosporaceae</taxon>
        <taxon>Micromonospora</taxon>
    </lineage>
</organism>
<comment type="caution">
    <text evidence="3">The sequence shown here is derived from an EMBL/GenBank/DDBJ whole genome shotgun (WGS) entry which is preliminary data.</text>
</comment>
<dbReference type="Proteomes" id="UP000523545">
    <property type="component" value="Unassembled WGS sequence"/>
</dbReference>
<dbReference type="PANTHER" id="PTHR46696">
    <property type="entry name" value="P450, PUTATIVE (EUROFUNG)-RELATED"/>
    <property type="match status" value="1"/>
</dbReference>
<dbReference type="PROSITE" id="PS00086">
    <property type="entry name" value="CYTOCHROME_P450"/>
    <property type="match status" value="1"/>
</dbReference>
<dbReference type="PANTHER" id="PTHR46696:SF6">
    <property type="entry name" value="P450, PUTATIVE (EUROFUNG)-RELATED"/>
    <property type="match status" value="1"/>
</dbReference>
<dbReference type="InterPro" id="IPR002397">
    <property type="entry name" value="Cyt_P450_B"/>
</dbReference>
<comment type="similarity">
    <text evidence="1 2">Belongs to the cytochrome P450 family.</text>
</comment>
<evidence type="ECO:0000256" key="2">
    <source>
        <dbReference type="RuleBase" id="RU000461"/>
    </source>
</evidence>
<keyword evidence="4" id="KW-1185">Reference proteome</keyword>
<keyword evidence="2" id="KW-0503">Monooxygenase</keyword>
<evidence type="ECO:0000256" key="1">
    <source>
        <dbReference type="ARBA" id="ARBA00010617"/>
    </source>
</evidence>
<dbReference type="GO" id="GO:0020037">
    <property type="term" value="F:heme binding"/>
    <property type="evidence" value="ECO:0007669"/>
    <property type="project" value="InterPro"/>
</dbReference>
<keyword evidence="2" id="KW-0349">Heme</keyword>
<dbReference type="Gene3D" id="1.10.630.10">
    <property type="entry name" value="Cytochrome P450"/>
    <property type="match status" value="1"/>
</dbReference>
<dbReference type="GO" id="GO:0005506">
    <property type="term" value="F:iron ion binding"/>
    <property type="evidence" value="ECO:0007669"/>
    <property type="project" value="InterPro"/>
</dbReference>
<keyword evidence="2" id="KW-0408">Iron</keyword>
<dbReference type="PRINTS" id="PR00385">
    <property type="entry name" value="P450"/>
</dbReference>
<evidence type="ECO:0008006" key="5">
    <source>
        <dbReference type="Google" id="ProtNLM"/>
    </source>
</evidence>
<dbReference type="GO" id="GO:0016705">
    <property type="term" value="F:oxidoreductase activity, acting on paired donors, with incorporation or reduction of molecular oxygen"/>
    <property type="evidence" value="ECO:0007669"/>
    <property type="project" value="InterPro"/>
</dbReference>
<name>A0A7Z0BB82_9ACTN</name>
<dbReference type="RefSeq" id="WP_179778648.1">
    <property type="nucleotide sequence ID" value="NZ_JACCHK010000001.1"/>
</dbReference>
<sequence>MRLNPFAGVYLTDPASMWRRILDDPDGVHYAEDLGLWLISRHADVRRALADAATFGNALTLAPVYEVCPEAMSVIMQIDAPPTTAAADPPVHPRTRRALRATFANTPDRVEAEYGPIVRRRVDQLVSRLTARQGDQVDLIPEFATELPLLVVLDILGVPDADIGRIRSWADGQIALIWGQPEPAEQVRLAQDLLEFWHYCEELVRRRVDSGHQGDDFISRALAYRDDDDAVLTVPEVASLAFNLLVAGHETTAGLLAHALDQALSSPRHWSELTADPGAVSAFVGETLRFAPAIDGWLRVTNRDVTVGTVTIPAGARCLLLIGAANRDPAVFAHPDQFHPHRADGGSHLSFGHGPHFCIGAGLARLEAEIAITRLTDAIPGLRLATGQQRSYKANVAFRAHHTLLAVIDITTPADVPAARGEAAAEAHAA</sequence>
<proteinExistence type="inferred from homology"/>
<reference evidence="3 4" key="1">
    <citation type="submission" date="2020-07" db="EMBL/GenBank/DDBJ databases">
        <title>Sequencing the genomes of 1000 actinobacteria strains.</title>
        <authorList>
            <person name="Klenk H.-P."/>
        </authorList>
    </citation>
    <scope>NUCLEOTIDE SEQUENCE [LARGE SCALE GENOMIC DNA]</scope>
    <source>
        <strain evidence="3 4">DSM 45876</strain>
    </source>
</reference>
<keyword evidence="2" id="KW-0560">Oxidoreductase</keyword>
<dbReference type="GO" id="GO:0004497">
    <property type="term" value="F:monooxygenase activity"/>
    <property type="evidence" value="ECO:0007669"/>
    <property type="project" value="UniProtKB-KW"/>
</dbReference>
<dbReference type="EMBL" id="JACCHK010000001">
    <property type="protein sequence ID" value="NYH40556.1"/>
    <property type="molecule type" value="Genomic_DNA"/>
</dbReference>
<dbReference type="SUPFAM" id="SSF48264">
    <property type="entry name" value="Cytochrome P450"/>
    <property type="match status" value="1"/>
</dbReference>
<gene>
    <name evidence="3" type="ORF">HNR22_000283</name>
</gene>
<dbReference type="PRINTS" id="PR00359">
    <property type="entry name" value="BP450"/>
</dbReference>
<dbReference type="InterPro" id="IPR017972">
    <property type="entry name" value="Cyt_P450_CS"/>
</dbReference>
<keyword evidence="2" id="KW-0479">Metal-binding</keyword>
<accession>A0A7Z0BB82</accession>
<dbReference type="InterPro" id="IPR001128">
    <property type="entry name" value="Cyt_P450"/>
</dbReference>